<dbReference type="Gene3D" id="3.40.50.10840">
    <property type="entry name" value="Putative sugar-binding, N-terminal domain"/>
    <property type="match status" value="1"/>
</dbReference>
<dbReference type="Pfam" id="PF07005">
    <property type="entry name" value="SBD_N"/>
    <property type="match status" value="1"/>
</dbReference>
<reference evidence="15 16" key="1">
    <citation type="submission" date="2024-06" db="EMBL/GenBank/DDBJ databases">
        <title>Sorghum-associated microbial communities from plants grown in Nebraska, USA.</title>
        <authorList>
            <person name="Schachtman D."/>
        </authorList>
    </citation>
    <scope>NUCLEOTIDE SEQUENCE [LARGE SCALE GENOMIC DNA]</scope>
    <source>
        <strain evidence="15 16">3207</strain>
    </source>
</reference>
<dbReference type="InterPro" id="IPR042213">
    <property type="entry name" value="NBD_C_sf"/>
</dbReference>
<comment type="function">
    <text evidence="9">Catalyzes the ATP-dependent phosphorylation of 3-oxo-tetronate to 3-oxo-tetronate 4-phosphate.</text>
</comment>
<evidence type="ECO:0000256" key="12">
    <source>
        <dbReference type="ARBA" id="ARBA00041377"/>
    </source>
</evidence>
<dbReference type="InterPro" id="IPR031475">
    <property type="entry name" value="NBD_C"/>
</dbReference>
<name>A0ABV2QW40_9HYPH</name>
<evidence type="ECO:0000256" key="3">
    <source>
        <dbReference type="ARBA" id="ARBA00022741"/>
    </source>
</evidence>
<dbReference type="InterPro" id="IPR050007">
    <property type="entry name" value="OtnK"/>
</dbReference>
<dbReference type="GO" id="GO:0016740">
    <property type="term" value="F:transferase activity"/>
    <property type="evidence" value="ECO:0007669"/>
    <property type="project" value="UniProtKB-KW"/>
</dbReference>
<dbReference type="RefSeq" id="WP_354548717.1">
    <property type="nucleotide sequence ID" value="NZ_JBEPSM010000001.1"/>
</dbReference>
<evidence type="ECO:0000256" key="9">
    <source>
        <dbReference type="ARBA" id="ARBA00037335"/>
    </source>
</evidence>
<evidence type="ECO:0000313" key="16">
    <source>
        <dbReference type="Proteomes" id="UP001549321"/>
    </source>
</evidence>
<dbReference type="NCBIfam" id="NF043035">
    <property type="entry name" value="OxoTetrKin"/>
    <property type="match status" value="1"/>
</dbReference>
<dbReference type="Gene3D" id="3.40.980.20">
    <property type="entry name" value="Four-carbon acid sugar kinase, nucleotide binding domain"/>
    <property type="match status" value="1"/>
</dbReference>
<protein>
    <recommendedName>
        <fullName evidence="11">3-oxo-tetronate kinase</fullName>
        <ecNumber evidence="10">2.7.1.217</ecNumber>
    </recommendedName>
    <alternativeName>
        <fullName evidence="12">3-dehydrotetronate 4-kinase</fullName>
    </alternativeName>
</protein>
<keyword evidence="3" id="KW-0547">Nucleotide-binding</keyword>
<evidence type="ECO:0000256" key="5">
    <source>
        <dbReference type="ARBA" id="ARBA00022840"/>
    </source>
</evidence>
<comment type="similarity">
    <text evidence="1">Belongs to the four-carbon acid sugar kinase family.</text>
</comment>
<dbReference type="SUPFAM" id="SSF142764">
    <property type="entry name" value="YgbK-like"/>
    <property type="match status" value="1"/>
</dbReference>
<proteinExistence type="inferred from homology"/>
<evidence type="ECO:0000256" key="7">
    <source>
        <dbReference type="ARBA" id="ARBA00035898"/>
    </source>
</evidence>
<evidence type="ECO:0000259" key="13">
    <source>
        <dbReference type="Pfam" id="PF07005"/>
    </source>
</evidence>
<evidence type="ECO:0000256" key="11">
    <source>
        <dbReference type="ARBA" id="ARBA00039461"/>
    </source>
</evidence>
<comment type="catalytic activity">
    <reaction evidence="8">
        <text>3-dehydro-D-erythronate + ATP = 3-dehydro-4-O-phospho-D-erythronate + ADP + H(+)</text>
        <dbReference type="Rhea" id="RHEA:52556"/>
        <dbReference type="ChEBI" id="CHEBI:15378"/>
        <dbReference type="ChEBI" id="CHEBI:30616"/>
        <dbReference type="ChEBI" id="CHEBI:57958"/>
        <dbReference type="ChEBI" id="CHEBI:136593"/>
        <dbReference type="ChEBI" id="CHEBI:456216"/>
        <dbReference type="EC" id="2.7.1.217"/>
    </reaction>
</comment>
<dbReference type="EC" id="2.7.1.217" evidence="10"/>
<evidence type="ECO:0000256" key="4">
    <source>
        <dbReference type="ARBA" id="ARBA00022777"/>
    </source>
</evidence>
<evidence type="ECO:0000256" key="2">
    <source>
        <dbReference type="ARBA" id="ARBA00022679"/>
    </source>
</evidence>
<comment type="catalytic activity">
    <reaction evidence="7">
        <text>3-dehydro-L-erythronate + ATP = 3-dehydro-4-O-phospho-L-erythronate + ADP + H(+)</text>
        <dbReference type="Rhea" id="RHEA:52552"/>
        <dbReference type="ChEBI" id="CHEBI:15378"/>
        <dbReference type="ChEBI" id="CHEBI:30616"/>
        <dbReference type="ChEBI" id="CHEBI:136592"/>
        <dbReference type="ChEBI" id="CHEBI:136670"/>
        <dbReference type="ChEBI" id="CHEBI:456216"/>
        <dbReference type="EC" id="2.7.1.217"/>
    </reaction>
</comment>
<evidence type="ECO:0000256" key="10">
    <source>
        <dbReference type="ARBA" id="ARBA00039095"/>
    </source>
</evidence>
<evidence type="ECO:0000256" key="6">
    <source>
        <dbReference type="ARBA" id="ARBA00023277"/>
    </source>
</evidence>
<gene>
    <name evidence="15" type="ORF">ABIE08_000641</name>
</gene>
<feature type="domain" description="Four-carbon acid sugar kinase N-terminal" evidence="13">
    <location>
        <begin position="3"/>
        <end position="228"/>
    </location>
</feature>
<keyword evidence="16" id="KW-1185">Reference proteome</keyword>
<organism evidence="15 16">
    <name type="scientific">Kaistia defluvii</name>
    <dbReference type="NCBI Taxonomy" id="410841"/>
    <lineage>
        <taxon>Bacteria</taxon>
        <taxon>Pseudomonadati</taxon>
        <taxon>Pseudomonadota</taxon>
        <taxon>Alphaproteobacteria</taxon>
        <taxon>Hyphomicrobiales</taxon>
        <taxon>Kaistiaceae</taxon>
        <taxon>Kaistia</taxon>
    </lineage>
</organism>
<evidence type="ECO:0000259" key="14">
    <source>
        <dbReference type="Pfam" id="PF17042"/>
    </source>
</evidence>
<evidence type="ECO:0000256" key="8">
    <source>
        <dbReference type="ARBA" id="ARBA00036346"/>
    </source>
</evidence>
<sequence>MLLGCIADDLTGATDLSLMLSREGLRTVQSTGLPQDDLDLSEVDALVVALKSRTIPAADAVAQSLAAAEWLLAHGAQRLFFKYCSTFDSTDEGNIGPVAEALLKRLDAGFTIACPAFPATGRSIYQGHLFVNGVPLNESSMRDHPLTPMRDADLRRVLQRQTELPVGLVAYADVDAGAEAIAKAFAREQAAGKRIAIVDALQDSHLREIGKALVDVKLVTGGSGIAIGLPAAYRDAGLIDKLTPPATSIAAPEGRGAILAGSCSAATRGQVAKAQEAGLPTLRIDPLEIASGALTPASVIDWLVSQPADVTPLVYSSDDPDSVRAVQEKLGREKAGTLVEDLLAAVAAALPAKGFTRLLVAGGETSGAVVNALGVKALSIGPEIDPGVPWTRSRSGPDVALALKSGNFGTPDFFLKAWSSLA</sequence>
<dbReference type="EMBL" id="JBEPSM010000001">
    <property type="protein sequence ID" value="MET4632728.1"/>
    <property type="molecule type" value="Genomic_DNA"/>
</dbReference>
<keyword evidence="2 15" id="KW-0808">Transferase</keyword>
<feature type="domain" description="Four-carbon acid sugar kinase nucleotide binding" evidence="14">
    <location>
        <begin position="257"/>
        <end position="414"/>
    </location>
</feature>
<evidence type="ECO:0000313" key="15">
    <source>
        <dbReference type="EMBL" id="MET4632728.1"/>
    </source>
</evidence>
<evidence type="ECO:0000256" key="1">
    <source>
        <dbReference type="ARBA" id="ARBA00005715"/>
    </source>
</evidence>
<accession>A0ABV2QW40</accession>
<dbReference type="InterPro" id="IPR037051">
    <property type="entry name" value="4-carb_acid_sugar_kinase_N_sf"/>
</dbReference>
<dbReference type="Pfam" id="PF17042">
    <property type="entry name" value="NBD_C"/>
    <property type="match status" value="1"/>
</dbReference>
<keyword evidence="4" id="KW-0418">Kinase</keyword>
<keyword evidence="6" id="KW-0119">Carbohydrate metabolism</keyword>
<keyword evidence="5" id="KW-0067">ATP-binding</keyword>
<dbReference type="InterPro" id="IPR010737">
    <property type="entry name" value="4-carb_acid_sugar_kinase_N"/>
</dbReference>
<comment type="caution">
    <text evidence="15">The sequence shown here is derived from an EMBL/GenBank/DDBJ whole genome shotgun (WGS) entry which is preliminary data.</text>
</comment>
<dbReference type="Proteomes" id="UP001549321">
    <property type="component" value="Unassembled WGS sequence"/>
</dbReference>